<evidence type="ECO:0000256" key="1">
    <source>
        <dbReference type="SAM" id="SignalP"/>
    </source>
</evidence>
<evidence type="ECO:0000313" key="2">
    <source>
        <dbReference type="EMBL" id="KAK0711290.1"/>
    </source>
</evidence>
<protein>
    <recommendedName>
        <fullName evidence="4">Secreted protein</fullName>
    </recommendedName>
</protein>
<organism evidence="2 3">
    <name type="scientific">Lasiosphaeris hirsuta</name>
    <dbReference type="NCBI Taxonomy" id="260670"/>
    <lineage>
        <taxon>Eukaryota</taxon>
        <taxon>Fungi</taxon>
        <taxon>Dikarya</taxon>
        <taxon>Ascomycota</taxon>
        <taxon>Pezizomycotina</taxon>
        <taxon>Sordariomycetes</taxon>
        <taxon>Sordariomycetidae</taxon>
        <taxon>Sordariales</taxon>
        <taxon>Lasiosphaeriaceae</taxon>
        <taxon>Lasiosphaeris</taxon>
    </lineage>
</organism>
<feature type="signal peptide" evidence="1">
    <location>
        <begin position="1"/>
        <end position="26"/>
    </location>
</feature>
<comment type="caution">
    <text evidence="2">The sequence shown here is derived from an EMBL/GenBank/DDBJ whole genome shotgun (WGS) entry which is preliminary data.</text>
</comment>
<dbReference type="Proteomes" id="UP001172102">
    <property type="component" value="Unassembled WGS sequence"/>
</dbReference>
<sequence>MVRGQFCATFWFPFPVLVLKSVASLAGKRAGKAFWKRQRRGRRGYGDWSVYKTQACQGEPVFPVLPAGLQLSLIPSIARQRTGQSARVTLGFSGDLGLHRPTRPTPSSLCSVGRLGTRVVPSGSHRRKELNPIRKDNAFLVAPSAAPRSFFTGD</sequence>
<evidence type="ECO:0008006" key="4">
    <source>
        <dbReference type="Google" id="ProtNLM"/>
    </source>
</evidence>
<reference evidence="2" key="1">
    <citation type="submission" date="2023-06" db="EMBL/GenBank/DDBJ databases">
        <title>Genome-scale phylogeny and comparative genomics of the fungal order Sordariales.</title>
        <authorList>
            <consortium name="Lawrence Berkeley National Laboratory"/>
            <person name="Hensen N."/>
            <person name="Bonometti L."/>
            <person name="Westerberg I."/>
            <person name="Brannstrom I.O."/>
            <person name="Guillou S."/>
            <person name="Cros-Aarteil S."/>
            <person name="Calhoun S."/>
            <person name="Haridas S."/>
            <person name="Kuo A."/>
            <person name="Mondo S."/>
            <person name="Pangilinan J."/>
            <person name="Riley R."/>
            <person name="Labutti K."/>
            <person name="Andreopoulos B."/>
            <person name="Lipzen A."/>
            <person name="Chen C."/>
            <person name="Yanf M."/>
            <person name="Daum C."/>
            <person name="Ng V."/>
            <person name="Clum A."/>
            <person name="Steindorff A."/>
            <person name="Ohm R."/>
            <person name="Martin F."/>
            <person name="Silar P."/>
            <person name="Natvig D."/>
            <person name="Lalanne C."/>
            <person name="Gautier V."/>
            <person name="Ament-Velasquez S.L."/>
            <person name="Kruys A."/>
            <person name="Hutchinson M.I."/>
            <person name="Powell A.J."/>
            <person name="Barry K."/>
            <person name="Miller A.N."/>
            <person name="Grigoriev I.V."/>
            <person name="Debuchy R."/>
            <person name="Gladieux P."/>
            <person name="Thoren M.H."/>
            <person name="Johannesson H."/>
        </authorList>
    </citation>
    <scope>NUCLEOTIDE SEQUENCE</scope>
    <source>
        <strain evidence="2">SMH4607-1</strain>
    </source>
</reference>
<proteinExistence type="predicted"/>
<name>A0AA40DPZ6_9PEZI</name>
<dbReference type="AlphaFoldDB" id="A0AA40DPZ6"/>
<accession>A0AA40DPZ6</accession>
<keyword evidence="3" id="KW-1185">Reference proteome</keyword>
<dbReference type="EMBL" id="JAUKUA010000005">
    <property type="protein sequence ID" value="KAK0711290.1"/>
    <property type="molecule type" value="Genomic_DNA"/>
</dbReference>
<keyword evidence="1" id="KW-0732">Signal</keyword>
<evidence type="ECO:0000313" key="3">
    <source>
        <dbReference type="Proteomes" id="UP001172102"/>
    </source>
</evidence>
<feature type="chain" id="PRO_5041468288" description="Secreted protein" evidence="1">
    <location>
        <begin position="27"/>
        <end position="154"/>
    </location>
</feature>
<gene>
    <name evidence="2" type="ORF">B0H67DRAFT_584907</name>
</gene>